<evidence type="ECO:0000256" key="5">
    <source>
        <dbReference type="ARBA" id="ARBA00023128"/>
    </source>
</evidence>
<evidence type="ECO:0000313" key="9">
    <source>
        <dbReference type="Proteomes" id="UP000310066"/>
    </source>
</evidence>
<keyword evidence="4" id="KW-0067">ATP-binding</keyword>
<dbReference type="SMART" id="SM00382">
    <property type="entry name" value="AAA"/>
    <property type="match status" value="1"/>
</dbReference>
<feature type="compositionally biased region" description="Basic and acidic residues" evidence="6">
    <location>
        <begin position="61"/>
        <end position="99"/>
    </location>
</feature>
<organism evidence="8 9">
    <name type="scientific">Friedmanniomyces endolithicus</name>
    <dbReference type="NCBI Taxonomy" id="329885"/>
    <lineage>
        <taxon>Eukaryota</taxon>
        <taxon>Fungi</taxon>
        <taxon>Dikarya</taxon>
        <taxon>Ascomycota</taxon>
        <taxon>Pezizomycotina</taxon>
        <taxon>Dothideomycetes</taxon>
        <taxon>Dothideomycetidae</taxon>
        <taxon>Mycosphaerellales</taxon>
        <taxon>Teratosphaeriaceae</taxon>
        <taxon>Friedmanniomyces</taxon>
    </lineage>
</organism>
<dbReference type="AlphaFoldDB" id="A0A4U0UFW0"/>
<protein>
    <recommendedName>
        <fullName evidence="7">AAA+ ATPase domain-containing protein</fullName>
    </recommendedName>
</protein>
<gene>
    <name evidence="8" type="ORF">B0A54_14156</name>
</gene>
<keyword evidence="3" id="KW-0472">Membrane</keyword>
<dbReference type="InterPro" id="IPR003960">
    <property type="entry name" value="ATPase_AAA_CS"/>
</dbReference>
<feature type="compositionally biased region" description="Polar residues" evidence="6">
    <location>
        <begin position="36"/>
        <end position="46"/>
    </location>
</feature>
<evidence type="ECO:0000256" key="4">
    <source>
        <dbReference type="ARBA" id="ARBA00022840"/>
    </source>
</evidence>
<feature type="region of interest" description="Disordered" evidence="6">
    <location>
        <begin position="284"/>
        <end position="306"/>
    </location>
</feature>
<feature type="domain" description="AAA+ ATPase" evidence="7">
    <location>
        <begin position="932"/>
        <end position="1068"/>
    </location>
</feature>
<feature type="compositionally biased region" description="Basic and acidic residues" evidence="6">
    <location>
        <begin position="853"/>
        <end position="866"/>
    </location>
</feature>
<feature type="region of interest" description="Disordered" evidence="6">
    <location>
        <begin position="425"/>
        <end position="472"/>
    </location>
</feature>
<dbReference type="Pfam" id="PF00004">
    <property type="entry name" value="AAA"/>
    <property type="match status" value="1"/>
</dbReference>
<dbReference type="PANTHER" id="PTHR45644:SF56">
    <property type="entry name" value="AAA ATPASE, PUTATIVE (AFU_ORTHOLOGUE AFUA_2G12920)-RELATED"/>
    <property type="match status" value="1"/>
</dbReference>
<dbReference type="InterPro" id="IPR056027">
    <property type="entry name" value="DUF7608"/>
</dbReference>
<dbReference type="GO" id="GO:0005524">
    <property type="term" value="F:ATP binding"/>
    <property type="evidence" value="ECO:0007669"/>
    <property type="project" value="UniProtKB-KW"/>
</dbReference>
<dbReference type="Gene3D" id="1.10.8.60">
    <property type="match status" value="1"/>
</dbReference>
<evidence type="ECO:0000256" key="2">
    <source>
        <dbReference type="ARBA" id="ARBA00022741"/>
    </source>
</evidence>
<dbReference type="InterPro" id="IPR041569">
    <property type="entry name" value="AAA_lid_3"/>
</dbReference>
<dbReference type="OrthoDB" id="39734at2759"/>
<evidence type="ECO:0000256" key="6">
    <source>
        <dbReference type="SAM" id="MobiDB-lite"/>
    </source>
</evidence>
<dbReference type="Proteomes" id="UP000310066">
    <property type="component" value="Unassembled WGS sequence"/>
</dbReference>
<feature type="compositionally biased region" description="Polar residues" evidence="6">
    <location>
        <begin position="291"/>
        <end position="306"/>
    </location>
</feature>
<name>A0A4U0UFW0_9PEZI</name>
<keyword evidence="2" id="KW-0547">Nucleotide-binding</keyword>
<dbReference type="GO" id="GO:0016887">
    <property type="term" value="F:ATP hydrolysis activity"/>
    <property type="evidence" value="ECO:0007669"/>
    <property type="project" value="InterPro"/>
</dbReference>
<accession>A0A4U0UFW0</accession>
<dbReference type="Gene3D" id="3.40.50.300">
    <property type="entry name" value="P-loop containing nucleotide triphosphate hydrolases"/>
    <property type="match status" value="1"/>
</dbReference>
<sequence length="1219" mass="132766">MRLAVRQSLRLACNQRASSRSRVRHTGDAVVPPIRSFTSSARQTSDIRPPNGTPDQSTWQEHQHEQQRRAEDGVVEPDPERSTAKADLGDAKVAGESRKPLRRTLRQVPPARRTPEVPKPPPIPEWFLKHNVYLAKDTASDLGAREVLRCVDAATGHTLFTVPYYEPPELPTTTAVRGKDVDVSSLDLKKDVLSGLPDHLKEQMMIHHLQVQRAKRPEEISQEGLAELLVALPRDMQEEILRREAVEEKRTKLNERVEHVDAGPPRTKDTTKRTSKARNTLGQDFFAQKGPASQNPSLPTIGSTHNSATLKRLDGVSYPPMSWLTLEAEMSLFAALSLPKTNHPSHHFSSSRVDISLSCPDPEASRSMDLLVNQLAESVNADVIKFDANDFEDLLSEFVDGGRDTPGSFSNLGYDVFEGMQAHGVGSSQKNIFGNSHEEMEEDEDDDDDMEEDEDDDNSNDHSSGGVEFGTMDDLRKALQDKRGEFGKVLSGMGIAGITVGMPKMMAGFGGAPPPGMTAPRQSKIWREDEDGDVRYNVARLTALLDGLLDAGKLRRQSVPAGELGATDHGTGRVVGAHVERVSTAQMLASYIATSSVAAGEEGAMILQATPISPTFAKSVSPPSAQRTIVHVRDLKDVHRSDLGAKILQTLVQVVQKRRRGGESVMIVGTSAQDQGMPSGFMSSGQMRNKDGEFPFRTIIVPPLFKSSDEEIKWLESAVRPATENAKEGGMEGKGDEKIVAINLRHMHAMLSRLRPGQAIDFRASSTIQQMKLKGTMPILGERVLPLDQIQRVVLTAIGLAETHAQSDVVRPVHIALATVVTAHVDKLVQAWTTRDRMSKASKNFGMGSGGVGKEKNVSTEEAKPTKIDEVRSSCNHHETKLLTGVVDAKNIKTGFSDVHAPASTIEALKTLTSLSLLRPEAFTYGVLANDRLPGLLLYGPPGTGKTLLAKAVAKESKATVLEVTGAQIYEKYVGEGEKMVRAVFSLAKKLTPCVVFIDEADAIFGSRSGSGGGNRNTHREIINQFLREWDGMDDRGVFVMVASNRPFDLDDAVLRRLPRRVLVDLPAARDRESILGIHLKNEILDSGVQLAKLAAQTPLYSGSDLKNLCVAAALAAVREENELALSHAGEGGFKLPEKRTLMPSHFETAVKEISASISEDMSSLGAIRKFDEQFGDRKGRKKKAGYGFGAGGSGEEVVDERSVMVRVPDGPSVTPTPP</sequence>
<comment type="caution">
    <text evidence="8">The sequence shown here is derived from an EMBL/GenBank/DDBJ whole genome shotgun (WGS) entry which is preliminary data.</text>
</comment>
<dbReference type="EMBL" id="NAJP01000080">
    <property type="protein sequence ID" value="TKA34453.1"/>
    <property type="molecule type" value="Genomic_DNA"/>
</dbReference>
<keyword evidence="3" id="KW-1000">Mitochondrion outer membrane</keyword>
<dbReference type="InterPro" id="IPR051701">
    <property type="entry name" value="Mito_OM_Translocase_MSP1"/>
</dbReference>
<dbReference type="GO" id="GO:0005741">
    <property type="term" value="C:mitochondrial outer membrane"/>
    <property type="evidence" value="ECO:0007669"/>
    <property type="project" value="UniProtKB-SubCell"/>
</dbReference>
<feature type="region of interest" description="Disordered" evidence="6">
    <location>
        <begin position="843"/>
        <end position="866"/>
    </location>
</feature>
<dbReference type="SUPFAM" id="SSF52540">
    <property type="entry name" value="P-loop containing nucleoside triphosphate hydrolases"/>
    <property type="match status" value="1"/>
</dbReference>
<dbReference type="InterPro" id="IPR027417">
    <property type="entry name" value="P-loop_NTPase"/>
</dbReference>
<evidence type="ECO:0000256" key="3">
    <source>
        <dbReference type="ARBA" id="ARBA00022787"/>
    </source>
</evidence>
<dbReference type="InterPro" id="IPR003593">
    <property type="entry name" value="AAA+_ATPase"/>
</dbReference>
<evidence type="ECO:0000313" key="8">
    <source>
        <dbReference type="EMBL" id="TKA34453.1"/>
    </source>
</evidence>
<keyword evidence="5" id="KW-0496">Mitochondrion</keyword>
<reference evidence="8 9" key="1">
    <citation type="submission" date="2017-03" db="EMBL/GenBank/DDBJ databases">
        <title>Genomes of endolithic fungi from Antarctica.</title>
        <authorList>
            <person name="Coleine C."/>
            <person name="Masonjones S."/>
            <person name="Stajich J.E."/>
        </authorList>
    </citation>
    <scope>NUCLEOTIDE SEQUENCE [LARGE SCALE GENOMIC DNA]</scope>
    <source>
        <strain evidence="8 9">CCFEE 5311</strain>
    </source>
</reference>
<evidence type="ECO:0000256" key="1">
    <source>
        <dbReference type="ARBA" id="ARBA00004572"/>
    </source>
</evidence>
<proteinExistence type="predicted"/>
<dbReference type="InterPro" id="IPR003959">
    <property type="entry name" value="ATPase_AAA_core"/>
</dbReference>
<dbReference type="PANTHER" id="PTHR45644">
    <property type="entry name" value="AAA ATPASE, PUTATIVE (AFU_ORTHOLOGUE AFUA_2G12920)-RELATED-RELATED"/>
    <property type="match status" value="1"/>
</dbReference>
<comment type="subcellular location">
    <subcellularLocation>
        <location evidence="1">Mitochondrion outer membrane</location>
        <topology evidence="1">Single-pass membrane protein</topology>
    </subcellularLocation>
</comment>
<dbReference type="Pfam" id="PF24581">
    <property type="entry name" value="DUF7608"/>
    <property type="match status" value="1"/>
</dbReference>
<dbReference type="Pfam" id="PF17862">
    <property type="entry name" value="AAA_lid_3"/>
    <property type="match status" value="1"/>
</dbReference>
<dbReference type="STRING" id="329885.A0A4U0UFW0"/>
<feature type="region of interest" description="Disordered" evidence="6">
    <location>
        <begin position="16"/>
        <end position="123"/>
    </location>
</feature>
<feature type="compositionally biased region" description="Acidic residues" evidence="6">
    <location>
        <begin position="439"/>
        <end position="458"/>
    </location>
</feature>
<evidence type="ECO:0000259" key="7">
    <source>
        <dbReference type="SMART" id="SM00382"/>
    </source>
</evidence>
<dbReference type="PROSITE" id="PS00674">
    <property type="entry name" value="AAA"/>
    <property type="match status" value="1"/>
</dbReference>